<comment type="caution">
    <text evidence="2">The sequence shown here is derived from an EMBL/GenBank/DDBJ whole genome shotgun (WGS) entry which is preliminary data.</text>
</comment>
<proteinExistence type="predicted"/>
<name>A0AAW9Q7K6_9CYAN</name>
<evidence type="ECO:0000313" key="3">
    <source>
        <dbReference type="Proteomes" id="UP001333818"/>
    </source>
</evidence>
<evidence type="ECO:0000256" key="1">
    <source>
        <dbReference type="SAM" id="Phobius"/>
    </source>
</evidence>
<dbReference type="EMBL" id="JAZBJZ010000118">
    <property type="protein sequence ID" value="MEE3719205.1"/>
    <property type="molecule type" value="Genomic_DNA"/>
</dbReference>
<evidence type="ECO:0008006" key="4">
    <source>
        <dbReference type="Google" id="ProtNLM"/>
    </source>
</evidence>
<feature type="transmembrane region" description="Helical" evidence="1">
    <location>
        <begin position="63"/>
        <end position="87"/>
    </location>
</feature>
<sequence>MITPLKRKKFDELIPAVPTADQYQYYWGNGQDLFRRILISVALLVVFTLIYNRVNDNSPNSFVALMVFVCAALGGMYWMLEPVLIAVGRNAKLRRFSNCGFWQAQVLDVYLSEEVLSKQETVDSRGRLDVSYNTESFFNVELGDRTGFITTIRVPMRREYKRIAPKQVVCMLLFSNDRSFSRISKVTTDAFIPKLNIWISDYPYLRRDVFIDLTRYMFKREQAAVDAERE</sequence>
<keyword evidence="1" id="KW-1133">Transmembrane helix</keyword>
<dbReference type="RefSeq" id="WP_330485641.1">
    <property type="nucleotide sequence ID" value="NZ_JAZBJZ010000118.1"/>
</dbReference>
<accession>A0AAW9Q7K6</accession>
<evidence type="ECO:0000313" key="2">
    <source>
        <dbReference type="EMBL" id="MEE3719205.1"/>
    </source>
</evidence>
<organism evidence="2 3">
    <name type="scientific">Tumidithrix elongata BACA0141</name>
    <dbReference type="NCBI Taxonomy" id="2716417"/>
    <lineage>
        <taxon>Bacteria</taxon>
        <taxon>Bacillati</taxon>
        <taxon>Cyanobacteriota</taxon>
        <taxon>Cyanophyceae</taxon>
        <taxon>Pseudanabaenales</taxon>
        <taxon>Pseudanabaenaceae</taxon>
        <taxon>Tumidithrix</taxon>
        <taxon>Tumidithrix elongata</taxon>
    </lineage>
</organism>
<keyword evidence="1" id="KW-0812">Transmembrane</keyword>
<gene>
    <name evidence="2" type="ORF">V2H45_20885</name>
</gene>
<keyword evidence="3" id="KW-1185">Reference proteome</keyword>
<protein>
    <recommendedName>
        <fullName evidence="4">Phosphate ABC transporter permease</fullName>
    </recommendedName>
</protein>
<dbReference type="Proteomes" id="UP001333818">
    <property type="component" value="Unassembled WGS sequence"/>
</dbReference>
<reference evidence="2" key="1">
    <citation type="submission" date="2024-01" db="EMBL/GenBank/DDBJ databases">
        <title>Bank of Algae and Cyanobacteria of the Azores (BACA) strain genomes.</title>
        <authorList>
            <person name="Luz R."/>
            <person name="Cordeiro R."/>
            <person name="Fonseca A."/>
            <person name="Goncalves V."/>
        </authorList>
    </citation>
    <scope>NUCLEOTIDE SEQUENCE</scope>
    <source>
        <strain evidence="2">BACA0141</strain>
    </source>
</reference>
<feature type="transmembrane region" description="Helical" evidence="1">
    <location>
        <begin position="33"/>
        <end position="51"/>
    </location>
</feature>
<keyword evidence="1" id="KW-0472">Membrane</keyword>
<dbReference type="AlphaFoldDB" id="A0AAW9Q7K6"/>